<dbReference type="PANTHER" id="PTHR22916:SF3">
    <property type="entry name" value="UDP-GLCNAC:BETAGAL BETA-1,3-N-ACETYLGLUCOSAMINYLTRANSFERASE-LIKE PROTEIN 1"/>
    <property type="match status" value="1"/>
</dbReference>
<dbReference type="EC" id="2.4.-.-" evidence="2"/>
<gene>
    <name evidence="2" type="ORF">ABVK50_32525</name>
</gene>
<keyword evidence="2" id="KW-0808">Transferase</keyword>
<protein>
    <submittedName>
        <fullName evidence="2">Glycosyltransferase family 2 protein</fullName>
        <ecNumber evidence="2">2.4.-.-</ecNumber>
    </submittedName>
</protein>
<evidence type="ECO:0000313" key="2">
    <source>
        <dbReference type="EMBL" id="XCG52219.1"/>
    </source>
</evidence>
<dbReference type="GO" id="GO:0016758">
    <property type="term" value="F:hexosyltransferase activity"/>
    <property type="evidence" value="ECO:0007669"/>
    <property type="project" value="UniProtKB-ARBA"/>
</dbReference>
<organism evidence="2">
    <name type="scientific">Mesorhizobium sp. WSM2240</name>
    <dbReference type="NCBI Taxonomy" id="3228851"/>
    <lineage>
        <taxon>Bacteria</taxon>
        <taxon>Pseudomonadati</taxon>
        <taxon>Pseudomonadota</taxon>
        <taxon>Alphaproteobacteria</taxon>
        <taxon>Hyphomicrobiales</taxon>
        <taxon>Phyllobacteriaceae</taxon>
        <taxon>Mesorhizobium</taxon>
    </lineage>
</organism>
<geneLocation type="plasmid" evidence="2">
    <name>pMk2240A</name>
</geneLocation>
<dbReference type="SUPFAM" id="SSF53448">
    <property type="entry name" value="Nucleotide-diphospho-sugar transferases"/>
    <property type="match status" value="1"/>
</dbReference>
<dbReference type="Pfam" id="PF00535">
    <property type="entry name" value="Glycos_transf_2"/>
    <property type="match status" value="1"/>
</dbReference>
<dbReference type="RefSeq" id="WP_353646427.1">
    <property type="nucleotide sequence ID" value="NZ_CP159256.1"/>
</dbReference>
<accession>A0AAU8CZB8</accession>
<evidence type="ECO:0000259" key="1">
    <source>
        <dbReference type="Pfam" id="PF00535"/>
    </source>
</evidence>
<name>A0AAU8CZB8_9HYPH</name>
<proteinExistence type="predicted"/>
<dbReference type="PANTHER" id="PTHR22916">
    <property type="entry name" value="GLYCOSYLTRANSFERASE"/>
    <property type="match status" value="1"/>
</dbReference>
<feature type="domain" description="Glycosyltransferase 2-like" evidence="1">
    <location>
        <begin position="24"/>
        <end position="140"/>
    </location>
</feature>
<sequence length="318" mass="36141">MSSITPLAKRERTYLVASHRPLVSIITPFLNAGSFLQEAVESVLDQTYTNWELALIDDGSTDESTDVAKRYAEQSSGKIRYLTHFGHRNLGASSSRNLGRKHSSGEYIAYLDADDVWLPDRLEQQLSIFEMIPEAGMVVGSTVYWHRWTGRAEDKHKDKFVLVGAPQNSLARPPALLSALYPLGEGASPSMNSVLVRSDVVDRIGGWNDEFKRVFTDQVFLAKVYTSTPVYVSSACCDYYRQRTTSSSQIVHQEGEFHKYRHQFLVWLEGHMISVGMEQSNEWRKLQRALWRYRHPVMSRVARRLARAYISLTSSSAP</sequence>
<reference evidence="2" key="1">
    <citation type="submission" date="2024-06" db="EMBL/GenBank/DDBJ databases">
        <title>Mesorhizobium karijinii sp. nov., a symbiont of the iconic Swainsona formosa from arid Australia.</title>
        <authorList>
            <person name="Hill Y.J."/>
            <person name="Watkin E.L.J."/>
            <person name="O'Hara G.W."/>
            <person name="Terpolilli J."/>
            <person name="Tye M.L."/>
            <person name="Kohlmeier M.G."/>
        </authorList>
    </citation>
    <scope>NUCLEOTIDE SEQUENCE</scope>
    <source>
        <strain evidence="2">WSM2240</strain>
        <plasmid evidence="2">pMk2240A</plasmid>
    </source>
</reference>
<dbReference type="Gene3D" id="3.90.550.10">
    <property type="entry name" value="Spore Coat Polysaccharide Biosynthesis Protein SpsA, Chain A"/>
    <property type="match status" value="1"/>
</dbReference>
<dbReference type="InterPro" id="IPR001173">
    <property type="entry name" value="Glyco_trans_2-like"/>
</dbReference>
<keyword evidence="2" id="KW-0614">Plasmid</keyword>
<dbReference type="InterPro" id="IPR029044">
    <property type="entry name" value="Nucleotide-diphossugar_trans"/>
</dbReference>
<keyword evidence="2" id="KW-0328">Glycosyltransferase</keyword>
<dbReference type="EMBL" id="CP159256">
    <property type="protein sequence ID" value="XCG52219.1"/>
    <property type="molecule type" value="Genomic_DNA"/>
</dbReference>
<dbReference type="CDD" id="cd00761">
    <property type="entry name" value="Glyco_tranf_GTA_type"/>
    <property type="match status" value="1"/>
</dbReference>
<dbReference type="AlphaFoldDB" id="A0AAU8CZB8"/>